<keyword evidence="2" id="KW-1185">Reference proteome</keyword>
<keyword evidence="1" id="KW-0614">Plasmid</keyword>
<sequence>MSALQRVEEALRIEADESLFEPLTSTPGHTLQVLKTKWYGVRTFGAHCTGCDGFVTPQGGFTSPADAREWAQAYAESGCQPNPAALVAIGPKEAYSSMSLAEADQMNRERAAGVHKPRVIPTRYRGLQTWMVFCPGCDASLGPEGGYGQAGAALQHANAGCSSS</sequence>
<reference evidence="1 2" key="1">
    <citation type="submission" date="2019-04" db="EMBL/GenBank/DDBJ databases">
        <title>Draft, Whole-Genome Sequence of the Anthracene-degrading Mycobacterium frederiksbergense LB501T, Isolated from a Polycyclic Aromatic Hydrocarbon (PAH)-Contaminated Soil.</title>
        <authorList>
            <person name="Augelletti F."/>
        </authorList>
    </citation>
    <scope>NUCLEOTIDE SEQUENCE [LARGE SCALE GENOMIC DNA]</scope>
    <source>
        <strain evidence="1 2">LB 501T</strain>
        <plasmid evidence="1 2">unnamed1</plasmid>
    </source>
</reference>
<geneLocation type="plasmid" evidence="1 2">
    <name>unnamed1</name>
</geneLocation>
<dbReference type="Proteomes" id="UP000501849">
    <property type="component" value="Plasmid unnamed1"/>
</dbReference>
<organism evidence="1 2">
    <name type="scientific">Mycolicibacterium frederiksbergense</name>
    <dbReference type="NCBI Taxonomy" id="117567"/>
    <lineage>
        <taxon>Bacteria</taxon>
        <taxon>Bacillati</taxon>
        <taxon>Actinomycetota</taxon>
        <taxon>Actinomycetes</taxon>
        <taxon>Mycobacteriales</taxon>
        <taxon>Mycobacteriaceae</taxon>
        <taxon>Mycolicibacterium</taxon>
    </lineage>
</organism>
<gene>
    <name evidence="1" type="ORF">EXE63_01800</name>
</gene>
<dbReference type="EMBL" id="CP038797">
    <property type="protein sequence ID" value="QIV79770.1"/>
    <property type="molecule type" value="Genomic_DNA"/>
</dbReference>
<name>A0A6H0RXT2_9MYCO</name>
<proteinExistence type="predicted"/>
<dbReference type="RefSeq" id="WP_168140524.1">
    <property type="nucleotide sequence ID" value="NZ_CP038797.1"/>
</dbReference>
<dbReference type="AlphaFoldDB" id="A0A6H0RXT2"/>
<evidence type="ECO:0000313" key="1">
    <source>
        <dbReference type="EMBL" id="QIV79770.1"/>
    </source>
</evidence>
<dbReference type="KEGG" id="mfre:EXE63_01800"/>
<protein>
    <submittedName>
        <fullName evidence="1">Uncharacterized protein</fullName>
    </submittedName>
</protein>
<accession>A0A6H0RXT2</accession>
<evidence type="ECO:0000313" key="2">
    <source>
        <dbReference type="Proteomes" id="UP000501849"/>
    </source>
</evidence>